<keyword evidence="2" id="KW-1185">Reference proteome</keyword>
<gene>
    <name evidence="1" type="ORF">D104_07565</name>
</gene>
<name>W1RYN8_9GAMM</name>
<protein>
    <submittedName>
        <fullName evidence="1">Uncharacterized protein</fullName>
    </submittedName>
</protein>
<dbReference type="EMBL" id="AYOZ01000012">
    <property type="protein sequence ID" value="ETI60829.1"/>
    <property type="molecule type" value="Genomic_DNA"/>
</dbReference>
<reference evidence="1 2" key="1">
    <citation type="journal article" date="2014" name="Genome Announc.">
        <title>Draft Genome Sequence of Marinomonas sp. Strain D104, a Polycyclic Aromatic Hydrocarbon-Degrading Bacterium from the Deep-Sea Sediment of the Arctic Ocean.</title>
        <authorList>
            <person name="Dong C."/>
            <person name="Bai X."/>
            <person name="Lai Q."/>
            <person name="Xie Y."/>
            <person name="Chen X."/>
            <person name="Shao Z."/>
        </authorList>
    </citation>
    <scope>NUCLEOTIDE SEQUENCE [LARGE SCALE GENOMIC DNA]</scope>
    <source>
        <strain evidence="1 2">D104</strain>
    </source>
</reference>
<sequence>MLAELKLSFPLPYQSDVIEVFQKPDKTKAPEGASVAPEFIYMNSFAAALFKAIQSNRFIERLTYGRYAYVRFQ</sequence>
<dbReference type="Proteomes" id="UP000018857">
    <property type="component" value="Unassembled WGS sequence"/>
</dbReference>
<organism evidence="1 2">
    <name type="scientific">Marinomonas profundimaris</name>
    <dbReference type="NCBI Taxonomy" id="1208321"/>
    <lineage>
        <taxon>Bacteria</taxon>
        <taxon>Pseudomonadati</taxon>
        <taxon>Pseudomonadota</taxon>
        <taxon>Gammaproteobacteria</taxon>
        <taxon>Oceanospirillales</taxon>
        <taxon>Oceanospirillaceae</taxon>
        <taxon>Marinomonas</taxon>
    </lineage>
</organism>
<dbReference type="AlphaFoldDB" id="W1RYN8"/>
<dbReference type="PATRIC" id="fig|1208321.3.peg.1495"/>
<proteinExistence type="predicted"/>
<accession>W1RYN8</accession>
<evidence type="ECO:0000313" key="1">
    <source>
        <dbReference type="EMBL" id="ETI60829.1"/>
    </source>
</evidence>
<comment type="caution">
    <text evidence="1">The sequence shown here is derived from an EMBL/GenBank/DDBJ whole genome shotgun (WGS) entry which is preliminary data.</text>
</comment>
<evidence type="ECO:0000313" key="2">
    <source>
        <dbReference type="Proteomes" id="UP000018857"/>
    </source>
</evidence>